<evidence type="ECO:0000256" key="5">
    <source>
        <dbReference type="ARBA" id="ARBA00022823"/>
    </source>
</evidence>
<dbReference type="InterPro" id="IPR011053">
    <property type="entry name" value="Single_hybrid_motif"/>
</dbReference>
<protein>
    <recommendedName>
        <fullName evidence="9">Dihydrolipoamide acetyltransferase component of pyruvate dehydrogenase complex</fullName>
        <ecNumber evidence="9">2.3.1.-</ecNumber>
    </recommendedName>
</protein>
<evidence type="ECO:0000256" key="4">
    <source>
        <dbReference type="ARBA" id="ARBA00022679"/>
    </source>
</evidence>
<dbReference type="Gene3D" id="3.30.559.10">
    <property type="entry name" value="Chloramphenicol acetyltransferase-like domain"/>
    <property type="match status" value="1"/>
</dbReference>
<feature type="domain" description="Peripheral subunit-binding (PSBD)" evidence="12">
    <location>
        <begin position="136"/>
        <end position="173"/>
    </location>
</feature>
<reference evidence="13 14" key="1">
    <citation type="journal article" date="2011" name="J. Bacteriol.">
        <title>Genome sequence of 'Pedosphaera parvula' Ellin514, an aerobic Verrucomicrobial isolate from pasture soil.</title>
        <authorList>
            <person name="Kant R."/>
            <person name="van Passel M.W."/>
            <person name="Sangwan P."/>
            <person name="Palva A."/>
            <person name="Lucas S."/>
            <person name="Copeland A."/>
            <person name="Lapidus A."/>
            <person name="Glavina Del Rio T."/>
            <person name="Dalin E."/>
            <person name="Tice H."/>
            <person name="Bruce D."/>
            <person name="Goodwin L."/>
            <person name="Pitluck S."/>
            <person name="Chertkov O."/>
            <person name="Larimer F.W."/>
            <person name="Land M.L."/>
            <person name="Hauser L."/>
            <person name="Brettin T.S."/>
            <person name="Detter J.C."/>
            <person name="Han S."/>
            <person name="de Vos W.M."/>
            <person name="Janssen P.H."/>
            <person name="Smidt H."/>
        </authorList>
    </citation>
    <scope>NUCLEOTIDE SEQUENCE [LARGE SCALE GENOMIC DNA]</scope>
    <source>
        <strain evidence="13 14">Ellin514</strain>
    </source>
</reference>
<organism evidence="13 14">
    <name type="scientific">Pedosphaera parvula (strain Ellin514)</name>
    <dbReference type="NCBI Taxonomy" id="320771"/>
    <lineage>
        <taxon>Bacteria</taxon>
        <taxon>Pseudomonadati</taxon>
        <taxon>Verrucomicrobiota</taxon>
        <taxon>Pedosphaerae</taxon>
        <taxon>Pedosphaerales</taxon>
        <taxon>Pedosphaeraceae</taxon>
        <taxon>Pedosphaera</taxon>
    </lineage>
</organism>
<dbReference type="GO" id="GO:0006086">
    <property type="term" value="P:pyruvate decarboxylation to acetyl-CoA"/>
    <property type="evidence" value="ECO:0007669"/>
    <property type="project" value="TreeGrafter"/>
</dbReference>
<keyword evidence="6 9" id="KW-0012">Acyltransferase</keyword>
<evidence type="ECO:0000259" key="11">
    <source>
        <dbReference type="PROSITE" id="PS50968"/>
    </source>
</evidence>
<evidence type="ECO:0000256" key="8">
    <source>
        <dbReference type="ARBA" id="ARBA00048370"/>
    </source>
</evidence>
<evidence type="ECO:0000256" key="9">
    <source>
        <dbReference type="RuleBase" id="RU003423"/>
    </source>
</evidence>
<dbReference type="Proteomes" id="UP000003688">
    <property type="component" value="Unassembled WGS sequence"/>
</dbReference>
<dbReference type="AlphaFoldDB" id="B9XMW4"/>
<comment type="catalytic activity">
    <reaction evidence="8">
        <text>N(6)-[(R)-dihydrolipoyl]-L-lysyl-[protein] + acetyl-CoA = N(6)-[(R)-S(8)-acetyldihydrolipoyl]-L-lysyl-[protein] + CoA</text>
        <dbReference type="Rhea" id="RHEA:17017"/>
        <dbReference type="Rhea" id="RHEA-COMP:10475"/>
        <dbReference type="Rhea" id="RHEA-COMP:10478"/>
        <dbReference type="ChEBI" id="CHEBI:57287"/>
        <dbReference type="ChEBI" id="CHEBI:57288"/>
        <dbReference type="ChEBI" id="CHEBI:83100"/>
        <dbReference type="ChEBI" id="CHEBI:83111"/>
        <dbReference type="EC" id="2.3.1.12"/>
    </reaction>
</comment>
<evidence type="ECO:0000256" key="6">
    <source>
        <dbReference type="ARBA" id="ARBA00023315"/>
    </source>
</evidence>
<dbReference type="EC" id="2.3.1.-" evidence="9"/>
<evidence type="ECO:0000256" key="3">
    <source>
        <dbReference type="ARBA" id="ARBA00011484"/>
    </source>
</evidence>
<dbReference type="FunFam" id="3.30.559.10:FF:000004">
    <property type="entry name" value="Acetyltransferase component of pyruvate dehydrogenase complex"/>
    <property type="match status" value="1"/>
</dbReference>
<comment type="subunit">
    <text evidence="3">Forms a 24-polypeptide structural core with octahedral symmetry.</text>
</comment>
<dbReference type="Gene3D" id="4.10.320.10">
    <property type="entry name" value="E3-binding domain"/>
    <property type="match status" value="1"/>
</dbReference>
<dbReference type="PANTHER" id="PTHR43178:SF2">
    <property type="entry name" value="DIHYDROLIPOYLLYSINE-RESIDUE ACETYLTRANSFERASE COMPONENT OF PYRUVATE DEHYDROGENASE COMPLEX"/>
    <property type="match status" value="1"/>
</dbReference>
<feature type="compositionally biased region" description="Acidic residues" evidence="10">
    <location>
        <begin position="111"/>
        <end position="123"/>
    </location>
</feature>
<evidence type="ECO:0000256" key="7">
    <source>
        <dbReference type="ARBA" id="ARBA00025211"/>
    </source>
</evidence>
<dbReference type="GO" id="GO:0031405">
    <property type="term" value="F:lipoic acid binding"/>
    <property type="evidence" value="ECO:0007669"/>
    <property type="project" value="TreeGrafter"/>
</dbReference>
<feature type="compositionally biased region" description="Pro residues" evidence="10">
    <location>
        <begin position="100"/>
        <end position="110"/>
    </location>
</feature>
<evidence type="ECO:0000313" key="13">
    <source>
        <dbReference type="EMBL" id="EEF58760.1"/>
    </source>
</evidence>
<comment type="similarity">
    <text evidence="2 9">Belongs to the 2-oxoacid dehydrogenase family.</text>
</comment>
<dbReference type="SUPFAM" id="SSF51230">
    <property type="entry name" value="Single hybrid motif"/>
    <property type="match status" value="1"/>
</dbReference>
<dbReference type="SUPFAM" id="SSF52777">
    <property type="entry name" value="CoA-dependent acyltransferases"/>
    <property type="match status" value="1"/>
</dbReference>
<feature type="domain" description="Lipoyl-binding" evidence="11">
    <location>
        <begin position="4"/>
        <end position="79"/>
    </location>
</feature>
<dbReference type="InterPro" id="IPR003016">
    <property type="entry name" value="2-oxoA_DH_lipoyl-BS"/>
</dbReference>
<evidence type="ECO:0000259" key="12">
    <source>
        <dbReference type="PROSITE" id="PS51826"/>
    </source>
</evidence>
<dbReference type="PROSITE" id="PS50968">
    <property type="entry name" value="BIOTINYL_LIPOYL"/>
    <property type="match status" value="1"/>
</dbReference>
<dbReference type="STRING" id="320771.Cflav_PD1933"/>
<proteinExistence type="inferred from homology"/>
<dbReference type="InterPro" id="IPR000089">
    <property type="entry name" value="Biotin_lipoyl"/>
</dbReference>
<dbReference type="InterPro" id="IPR001078">
    <property type="entry name" value="2-oxoacid_DH_actylTfrase"/>
</dbReference>
<name>B9XMW4_PEDPL</name>
<dbReference type="InterPro" id="IPR036625">
    <property type="entry name" value="E3-bd_dom_sf"/>
</dbReference>
<dbReference type="SUPFAM" id="SSF47005">
    <property type="entry name" value="Peripheral subunit-binding domain of 2-oxo acid dehydrogenase complex"/>
    <property type="match status" value="1"/>
</dbReference>
<dbReference type="InterPro" id="IPR004167">
    <property type="entry name" value="PSBD"/>
</dbReference>
<comment type="cofactor">
    <cofactor evidence="1 9">
        <name>(R)-lipoate</name>
        <dbReference type="ChEBI" id="CHEBI:83088"/>
    </cofactor>
</comment>
<keyword evidence="14" id="KW-1185">Reference proteome</keyword>
<dbReference type="PROSITE" id="PS51826">
    <property type="entry name" value="PSBD"/>
    <property type="match status" value="1"/>
</dbReference>
<accession>B9XMW4</accession>
<comment type="function">
    <text evidence="7">The pyruvate dehydrogenase complex catalyzes the overall conversion of pyruvate to acetyl-CoA and CO(2). It contains multiple copies of three enzymatic components: pyruvate dehydrogenase (E1), dihydrolipoamide acetyltransferase (E2) and lipoamide dehydrogenase (E3).</text>
</comment>
<dbReference type="GO" id="GO:0005737">
    <property type="term" value="C:cytoplasm"/>
    <property type="evidence" value="ECO:0007669"/>
    <property type="project" value="TreeGrafter"/>
</dbReference>
<dbReference type="Pfam" id="PF00198">
    <property type="entry name" value="2-oxoacid_dh"/>
    <property type="match status" value="1"/>
</dbReference>
<dbReference type="InterPro" id="IPR050743">
    <property type="entry name" value="2-oxoacid_DH_E2_comp"/>
</dbReference>
<evidence type="ECO:0000256" key="1">
    <source>
        <dbReference type="ARBA" id="ARBA00001938"/>
    </source>
</evidence>
<dbReference type="GO" id="GO:0004742">
    <property type="term" value="F:dihydrolipoyllysine-residue acetyltransferase activity"/>
    <property type="evidence" value="ECO:0007669"/>
    <property type="project" value="UniProtKB-EC"/>
</dbReference>
<dbReference type="PANTHER" id="PTHR43178">
    <property type="entry name" value="DIHYDROLIPOAMIDE ACETYLTRANSFERASE COMPONENT OF PYRUVATE DEHYDROGENASE COMPLEX"/>
    <property type="match status" value="1"/>
</dbReference>
<dbReference type="EMBL" id="ABOX02000037">
    <property type="protein sequence ID" value="EEF58760.1"/>
    <property type="molecule type" value="Genomic_DNA"/>
</dbReference>
<keyword evidence="5 9" id="KW-0450">Lipoyl</keyword>
<dbReference type="PROSITE" id="PS00189">
    <property type="entry name" value="LIPOYL"/>
    <property type="match status" value="1"/>
</dbReference>
<keyword evidence="4 9" id="KW-0808">Transferase</keyword>
<evidence type="ECO:0000256" key="2">
    <source>
        <dbReference type="ARBA" id="ARBA00007317"/>
    </source>
</evidence>
<dbReference type="Pfam" id="PF00364">
    <property type="entry name" value="Biotin_lipoyl"/>
    <property type="match status" value="1"/>
</dbReference>
<comment type="caution">
    <text evidence="13">The sequence shown here is derived from an EMBL/GenBank/DDBJ whole genome shotgun (WGS) entry which is preliminary data.</text>
</comment>
<dbReference type="Gene3D" id="2.40.50.100">
    <property type="match status" value="1"/>
</dbReference>
<gene>
    <name evidence="13" type="ORF">Cflav_PD1933</name>
</gene>
<sequence length="439" mass="47862">MQRIMDVKLPNLGEGADSGTVVNVLVKEGDKVEKDQPLIELENEKAVASIPSSASGVVSKIFVKSGDKISIGARLVSLDVGGGSGARDTTPVAKPAKQAPVPPPASAPEPEPMEEPAAEPVEELAEPGAIDNSEVAASPSIRNMANDLGIDLRRVKGTARGGRIIISDVRAYIQRLIKLARQPKPASVRPETPARRAPEQIDFSKWGEITRKPMTPLRKVISHRMLENWNTIPHVTQFDEADVSELLELRRKYVSVYEKKGARLTLTSFILKAAVIVLKKHAIFNASLDELNGEIIYKEYYHIGIAVDTEAGLMVPVIRDVDKKDLLQLSKDIEELARKARDRKVTAEELKGGTFTISNQGGIGGSFFTPIVNKPEVAILGLGKGSLKPVARNNMIEPRMMLPIGLSYDHRLIDGGTAARFTVDLIQAIENFNENEVKV</sequence>
<dbReference type="CDD" id="cd06849">
    <property type="entry name" value="lipoyl_domain"/>
    <property type="match status" value="1"/>
</dbReference>
<dbReference type="Pfam" id="PF02817">
    <property type="entry name" value="E3_binding"/>
    <property type="match status" value="1"/>
</dbReference>
<dbReference type="InterPro" id="IPR023213">
    <property type="entry name" value="CAT-like_dom_sf"/>
</dbReference>
<feature type="region of interest" description="Disordered" evidence="10">
    <location>
        <begin position="82"/>
        <end position="123"/>
    </location>
</feature>
<evidence type="ECO:0000256" key="10">
    <source>
        <dbReference type="SAM" id="MobiDB-lite"/>
    </source>
</evidence>
<evidence type="ECO:0000313" key="14">
    <source>
        <dbReference type="Proteomes" id="UP000003688"/>
    </source>
</evidence>